<keyword evidence="2" id="KW-1185">Reference proteome</keyword>
<sequence>MESIQIILSKDSDGKDINLLNMSLDETKSLRQILDAFIKIVEHEADLNLKIGVKQGSAVPLMLSPDNQMEVVYNKIKDAHENSPERDNLYVNELNVIRDVIDDKFDFDIVYNRESSVKESLKPLFTKRFRNRRVRRVYRNDFSVKFIDGWLEQNGGVKPNFHLVVNDEKITIQCNHEEARKVNPFLYNEIKISAWTKDKNGRIQYSFCDIYAGKSEDYYYDFKKFFNELKDKKGTEPFHLISEKLEGFYDGQNYSGAKKFIRVFLSNYASPVYLRTILVISKGFKDHEDLSEILAEVENKLTLKIGKVY</sequence>
<gene>
    <name evidence="1" type="ORF">FGF67_00940</name>
</gene>
<dbReference type="OrthoDB" id="1410167at2"/>
<dbReference type="EMBL" id="VDCS01000001">
    <property type="protein sequence ID" value="TNJ47119.1"/>
    <property type="molecule type" value="Genomic_DNA"/>
</dbReference>
<reference evidence="1 2" key="1">
    <citation type="submission" date="2019-05" db="EMBL/GenBank/DDBJ databases">
        <title>Tamlana fucoidanivorans sp. nov., isolated from the surface of algae collected from Fujian province in China.</title>
        <authorList>
            <person name="Li J."/>
        </authorList>
    </citation>
    <scope>NUCLEOTIDE SEQUENCE [LARGE SCALE GENOMIC DNA]</scope>
    <source>
        <strain evidence="1 2">CW2-9</strain>
    </source>
</reference>
<accession>A0A5C4STM3</accession>
<dbReference type="Proteomes" id="UP000308713">
    <property type="component" value="Unassembled WGS sequence"/>
</dbReference>
<protein>
    <submittedName>
        <fullName evidence="1">Uncharacterized protein</fullName>
    </submittedName>
</protein>
<evidence type="ECO:0000313" key="2">
    <source>
        <dbReference type="Proteomes" id="UP000308713"/>
    </source>
</evidence>
<dbReference type="AlphaFoldDB" id="A0A5C4STM3"/>
<proteinExistence type="predicted"/>
<name>A0A5C4STM3_9FLAO</name>
<organism evidence="1 2">
    <name type="scientific">Allotamlana fucoidanivorans</name>
    <dbReference type="NCBI Taxonomy" id="2583814"/>
    <lineage>
        <taxon>Bacteria</taxon>
        <taxon>Pseudomonadati</taxon>
        <taxon>Bacteroidota</taxon>
        <taxon>Flavobacteriia</taxon>
        <taxon>Flavobacteriales</taxon>
        <taxon>Flavobacteriaceae</taxon>
        <taxon>Allotamlana</taxon>
    </lineage>
</organism>
<dbReference type="RefSeq" id="WP_139694581.1">
    <property type="nucleotide sequence ID" value="NZ_CP074074.1"/>
</dbReference>
<evidence type="ECO:0000313" key="1">
    <source>
        <dbReference type="EMBL" id="TNJ47119.1"/>
    </source>
</evidence>
<comment type="caution">
    <text evidence="1">The sequence shown here is derived from an EMBL/GenBank/DDBJ whole genome shotgun (WGS) entry which is preliminary data.</text>
</comment>